<dbReference type="HOGENOM" id="CLU_631690_0_0_1"/>
<feature type="compositionally biased region" description="Basic residues" evidence="1">
    <location>
        <begin position="376"/>
        <end position="386"/>
    </location>
</feature>
<dbReference type="KEGG" id="gtr:GLOTRDRAFT_134673"/>
<feature type="compositionally biased region" description="Basic and acidic residues" evidence="1">
    <location>
        <begin position="366"/>
        <end position="375"/>
    </location>
</feature>
<feature type="region of interest" description="Disordered" evidence="1">
    <location>
        <begin position="361"/>
        <end position="457"/>
    </location>
</feature>
<feature type="compositionally biased region" description="Acidic residues" evidence="1">
    <location>
        <begin position="436"/>
        <end position="457"/>
    </location>
</feature>
<evidence type="ECO:0000313" key="3">
    <source>
        <dbReference type="Proteomes" id="UP000030669"/>
    </source>
</evidence>
<dbReference type="AlphaFoldDB" id="S7PQJ3"/>
<feature type="compositionally biased region" description="Pro residues" evidence="1">
    <location>
        <begin position="86"/>
        <end position="95"/>
    </location>
</feature>
<keyword evidence="3" id="KW-1185">Reference proteome</keyword>
<dbReference type="Proteomes" id="UP000030669">
    <property type="component" value="Unassembled WGS sequence"/>
</dbReference>
<organism evidence="2 3">
    <name type="scientific">Gloeophyllum trabeum (strain ATCC 11539 / FP-39264 / Madison 617)</name>
    <name type="common">Brown rot fungus</name>
    <dbReference type="NCBI Taxonomy" id="670483"/>
    <lineage>
        <taxon>Eukaryota</taxon>
        <taxon>Fungi</taxon>
        <taxon>Dikarya</taxon>
        <taxon>Basidiomycota</taxon>
        <taxon>Agaricomycotina</taxon>
        <taxon>Agaricomycetes</taxon>
        <taxon>Gloeophyllales</taxon>
        <taxon>Gloeophyllaceae</taxon>
        <taxon>Gloeophyllum</taxon>
    </lineage>
</organism>
<name>S7PQJ3_GLOTA</name>
<evidence type="ECO:0008006" key="4">
    <source>
        <dbReference type="Google" id="ProtNLM"/>
    </source>
</evidence>
<evidence type="ECO:0000256" key="1">
    <source>
        <dbReference type="SAM" id="MobiDB-lite"/>
    </source>
</evidence>
<dbReference type="OMA" id="NRWDEDE"/>
<feature type="region of interest" description="Disordered" evidence="1">
    <location>
        <begin position="1"/>
        <end position="158"/>
    </location>
</feature>
<dbReference type="eggNOG" id="ENOG502TAGA">
    <property type="taxonomic scope" value="Eukaryota"/>
</dbReference>
<dbReference type="EMBL" id="KB469683">
    <property type="protein sequence ID" value="EPQ49738.1"/>
    <property type="molecule type" value="Genomic_DNA"/>
</dbReference>
<evidence type="ECO:0000313" key="2">
    <source>
        <dbReference type="EMBL" id="EPQ49738.1"/>
    </source>
</evidence>
<reference evidence="2 3" key="1">
    <citation type="journal article" date="2012" name="Science">
        <title>The Paleozoic origin of enzymatic lignin decomposition reconstructed from 31 fungal genomes.</title>
        <authorList>
            <person name="Floudas D."/>
            <person name="Binder M."/>
            <person name="Riley R."/>
            <person name="Barry K."/>
            <person name="Blanchette R.A."/>
            <person name="Henrissat B."/>
            <person name="Martinez A.T."/>
            <person name="Otillar R."/>
            <person name="Spatafora J.W."/>
            <person name="Yadav J.S."/>
            <person name="Aerts A."/>
            <person name="Benoit I."/>
            <person name="Boyd A."/>
            <person name="Carlson A."/>
            <person name="Copeland A."/>
            <person name="Coutinho P.M."/>
            <person name="de Vries R.P."/>
            <person name="Ferreira P."/>
            <person name="Findley K."/>
            <person name="Foster B."/>
            <person name="Gaskell J."/>
            <person name="Glotzer D."/>
            <person name="Gorecki P."/>
            <person name="Heitman J."/>
            <person name="Hesse C."/>
            <person name="Hori C."/>
            <person name="Igarashi K."/>
            <person name="Jurgens J.A."/>
            <person name="Kallen N."/>
            <person name="Kersten P."/>
            <person name="Kohler A."/>
            <person name="Kuees U."/>
            <person name="Kumar T.K.A."/>
            <person name="Kuo A."/>
            <person name="LaButti K."/>
            <person name="Larrondo L.F."/>
            <person name="Lindquist E."/>
            <person name="Ling A."/>
            <person name="Lombard V."/>
            <person name="Lucas S."/>
            <person name="Lundell T."/>
            <person name="Martin R."/>
            <person name="McLaughlin D.J."/>
            <person name="Morgenstern I."/>
            <person name="Morin E."/>
            <person name="Murat C."/>
            <person name="Nagy L.G."/>
            <person name="Nolan M."/>
            <person name="Ohm R.A."/>
            <person name="Patyshakuliyeva A."/>
            <person name="Rokas A."/>
            <person name="Ruiz-Duenas F.J."/>
            <person name="Sabat G."/>
            <person name="Salamov A."/>
            <person name="Samejima M."/>
            <person name="Schmutz J."/>
            <person name="Slot J.C."/>
            <person name="St John F."/>
            <person name="Stenlid J."/>
            <person name="Sun H."/>
            <person name="Sun S."/>
            <person name="Syed K."/>
            <person name="Tsang A."/>
            <person name="Wiebenga A."/>
            <person name="Young D."/>
            <person name="Pisabarro A."/>
            <person name="Eastwood D.C."/>
            <person name="Martin F."/>
            <person name="Cullen D."/>
            <person name="Grigoriev I.V."/>
            <person name="Hibbett D.S."/>
        </authorList>
    </citation>
    <scope>NUCLEOTIDE SEQUENCE [LARGE SCALE GENOMIC DNA]</scope>
    <source>
        <strain evidence="2 3">ATCC 11539</strain>
    </source>
</reference>
<protein>
    <recommendedName>
        <fullName evidence="4">PARP-type domain-containing protein</fullName>
    </recommendedName>
</protein>
<feature type="compositionally biased region" description="Polar residues" evidence="1">
    <location>
        <begin position="1"/>
        <end position="16"/>
    </location>
</feature>
<dbReference type="RefSeq" id="XP_007871806.1">
    <property type="nucleotide sequence ID" value="XM_007873615.1"/>
</dbReference>
<accession>S7PQJ3</accession>
<feature type="compositionally biased region" description="Low complexity" evidence="1">
    <location>
        <begin position="27"/>
        <end position="37"/>
    </location>
</feature>
<sequence>MSDSLSPVSSAPTSPARSALESGAPCSPSESTTGSPAPASPPPDAPNHRPRRRKMPVVIRRPRDDTPEDEGSPTGDPAAPAESPCTPAPAPSPPDAPKHHPRRRKMPVAIRRPRDATPEDEGSPTVDPPHADSDSSLTPVPTPPPQASTGPAAPAGTVNVERWVARKKARAVARARAIKHQANIDEHFTNIKPTPDDQQYPTFQSKAYATNVRKDKLAKDLVDFVGTALCYATHPSLEGGKCPTCGDVVTPPDTQPDDIILKRPQPTSQVNGAPEVQWLAKHWRCMTIEGRQRFYPADYLPEDKRCALDMDMMEGLDVSELTPRDAKRILNDIKACHHGRGKLCAAIMQTESDALLRAKKLSQEASRAEYREARTKAQKSRKKDNKKVREVERAAKKAARWQRAQLRKAEKAKAAGEGMDVDQEDKGEGSSKVQPADEDSITEPESEDEDDLVTTQR</sequence>
<gene>
    <name evidence="2" type="ORF">GLOTRDRAFT_134673</name>
</gene>
<proteinExistence type="predicted"/>
<dbReference type="GeneID" id="19303132"/>